<gene>
    <name evidence="2" type="ORF">SCF082_LOCUS40307</name>
</gene>
<keyword evidence="3" id="KW-1185">Reference proteome</keyword>
<feature type="domain" description="Helicase C-terminal" evidence="1">
    <location>
        <begin position="142"/>
        <end position="296"/>
    </location>
</feature>
<dbReference type="InterPro" id="IPR006935">
    <property type="entry name" value="Helicase/UvrB_N"/>
</dbReference>
<reference evidence="2 3" key="1">
    <citation type="submission" date="2024-02" db="EMBL/GenBank/DDBJ databases">
        <authorList>
            <person name="Chen Y."/>
            <person name="Shah S."/>
            <person name="Dougan E. K."/>
            <person name="Thang M."/>
            <person name="Chan C."/>
        </authorList>
    </citation>
    <scope>NUCLEOTIDE SEQUENCE [LARGE SCALE GENOMIC DNA]</scope>
</reference>
<keyword evidence="2" id="KW-0347">Helicase</keyword>
<dbReference type="Pfam" id="PF03457">
    <property type="entry name" value="HA"/>
    <property type="match status" value="6"/>
</dbReference>
<organism evidence="2 3">
    <name type="scientific">Durusdinium trenchii</name>
    <dbReference type="NCBI Taxonomy" id="1381693"/>
    <lineage>
        <taxon>Eukaryota</taxon>
        <taxon>Sar</taxon>
        <taxon>Alveolata</taxon>
        <taxon>Dinophyceae</taxon>
        <taxon>Suessiales</taxon>
        <taxon>Symbiodiniaceae</taxon>
        <taxon>Durusdinium</taxon>
    </lineage>
</organism>
<dbReference type="Proteomes" id="UP001642464">
    <property type="component" value="Unassembled WGS sequence"/>
</dbReference>
<proteinExistence type="predicted"/>
<dbReference type="PANTHER" id="PTHR33418">
    <property type="entry name" value="HELICASE-ASSOCIATED"/>
    <property type="match status" value="1"/>
</dbReference>
<name>A0ABP0QAK7_9DINO</name>
<dbReference type="PANTHER" id="PTHR33418:SF1">
    <property type="entry name" value="HELICASE-ASSOCIATED DOMAIN-CONTAINING PROTEIN"/>
    <property type="match status" value="1"/>
</dbReference>
<dbReference type="Pfam" id="PF00271">
    <property type="entry name" value="Helicase_C"/>
    <property type="match status" value="1"/>
</dbReference>
<dbReference type="Gene3D" id="3.40.50.300">
    <property type="entry name" value="P-loop containing nucleotide triphosphate hydrolases"/>
    <property type="match status" value="2"/>
</dbReference>
<dbReference type="InterPro" id="IPR027417">
    <property type="entry name" value="P-loop_NTPase"/>
</dbReference>
<dbReference type="InterPro" id="IPR005114">
    <property type="entry name" value="Helicase_assoc"/>
</dbReference>
<accession>A0ABP0QAK7</accession>
<dbReference type="Gene3D" id="6.10.140.530">
    <property type="match status" value="7"/>
</dbReference>
<comment type="caution">
    <text evidence="2">The sequence shown here is derived from an EMBL/GenBank/DDBJ whole genome shotgun (WGS) entry which is preliminary data.</text>
</comment>
<dbReference type="EMBL" id="CAXAMM010039240">
    <property type="protein sequence ID" value="CAK9085053.1"/>
    <property type="molecule type" value="Genomic_DNA"/>
</dbReference>
<keyword evidence="2" id="KW-0067">ATP-binding</keyword>
<evidence type="ECO:0000313" key="3">
    <source>
        <dbReference type="Proteomes" id="UP001642464"/>
    </source>
</evidence>
<dbReference type="SMART" id="SM00490">
    <property type="entry name" value="HELICc"/>
    <property type="match status" value="1"/>
</dbReference>
<evidence type="ECO:0000259" key="1">
    <source>
        <dbReference type="PROSITE" id="PS51194"/>
    </source>
</evidence>
<keyword evidence="2" id="KW-0378">Hydrolase</keyword>
<keyword evidence="2" id="KW-0547">Nucleotide-binding</keyword>
<evidence type="ECO:0000313" key="2">
    <source>
        <dbReference type="EMBL" id="CAK9085053.1"/>
    </source>
</evidence>
<dbReference type="SUPFAM" id="SSF52540">
    <property type="entry name" value="P-loop containing nucleoside triphosphate hydrolases"/>
    <property type="match status" value="1"/>
</dbReference>
<dbReference type="PROSITE" id="PS51194">
    <property type="entry name" value="HELICASE_CTER"/>
    <property type="match status" value="1"/>
</dbReference>
<dbReference type="Pfam" id="PF04851">
    <property type="entry name" value="ResIII"/>
    <property type="match status" value="1"/>
</dbReference>
<protein>
    <submittedName>
        <fullName evidence="2">Mitochondrial ATP-dependent helicase irc3</fullName>
    </submittedName>
</protein>
<dbReference type="GO" id="GO:0004386">
    <property type="term" value="F:helicase activity"/>
    <property type="evidence" value="ECO:0007669"/>
    <property type="project" value="UniProtKB-KW"/>
</dbReference>
<sequence length="1256" mass="142758">MATGTGKSLVMANLLADLAHGKQACIIVPKLDLMEQMATLLETMLPKSVSRVGTGWPADLAADIFVCVRNSAWQLENLSLDVLLLDEAHHYEPCQHTDQPMEDGSSGDFMLGAFCRFTPPSGFSSDYTVMVPVLTEGDPRPGLVELIQNTPLARKILAFCNTVHEAKNFTHMLSKAGIAASHYNAHTGASQRQGILESFERSEAHGGIRVLVTVDVLSEGVDLPAADTCMFVAPRSGIRLQQCVGRVLRNHPDKVDALVIAPPIVQCANSTLVEDAELSRLLGDLAAVDPVFEESLRRNGRTADGRVGISAQALQSAQVQGVVEAAAEMLRVHVFRKVLGGDEWERGFQELVAFRDSFGDLLVKTRYKTASGYPLGKWVCKQRQAMAKGKLDEKKVKRLEGLGFIWKVRDDQWESAFQRLVVYKSENGDVAVPYRFRTEDRSKLGVWVFSQRQAMAKGRLHEEKVKRLEGLDFIWNVHDDQWESAFQRLVVYKSENGDVVVPQHFTTKDLFKLGVWVFSQRRALAKGKLNEEKVKRLEGLGFIWKVRDNQWESAFQRLVVYKSENGDVVVPFRFTTKDRFKLGRWADAQRQAMAKGRLDEEKVKLAVYKSENEDVVVPQHFTTKDHFKLGRWVFTQRQAMAKGKLDEEKVKRLEGTFNLGCWVFSQRRALAKGKLNEEKVKRLEGLGSIWNVHEDQWESAFQRPVVYKSENGDVVVPYDFTTKDRFKLGRWADTQRQAMAKGRLDEEKVKRLERLSMLADWERAVTAKGILRVYQIPPALPYPVDRSQLHDDLMVPRRDSSTTSFAGDTRDGWQLRGALKQHMLILMPKSSLASSHWEMMRCVLARLGGQITIGKDPFDAFSEIGAFEKNQEMLLEALLERQARVIETASDCTSLPSRGTSRNDFPDKRPQALSEDTVVLNFEVKDKSREEVDLGVTRAVSGPNEEVSSEIQDEVSPSADAQQLLEDFANVRKCTVQQFESFQTGLKKLCFGRLPLQQFEKESMGIDTSMKHFTVGRAEKTVSVRGAELETSFLQSRDWFGAFYDDVYSPPKFFHIVLEWIACSACHMTSFLTNLDKLAARHGFRLLRLPIGILFPQPAPAWVWSSDQETNFDRLPFYPRKRMSLPTLALPREQVYARLLQAWVKPPLKFHFIFASPIQDFKAYPIVAEEDAKEKTSAKKEVYQRLKGWVLCDPDGFCLATLREECIYFFENPLHIFHSRTQERVKDNLRKAERVHQLFFHITTDLLESMSQEKPA</sequence>
<dbReference type="InterPro" id="IPR001650">
    <property type="entry name" value="Helicase_C-like"/>
</dbReference>